<dbReference type="EMBL" id="CAJNJA010010242">
    <property type="protein sequence ID" value="CAE7255279.1"/>
    <property type="molecule type" value="Genomic_DNA"/>
</dbReference>
<comment type="caution">
    <text evidence="3">The sequence shown here is derived from an EMBL/GenBank/DDBJ whole genome shotgun (WGS) entry which is preliminary data.</text>
</comment>
<evidence type="ECO:0000256" key="2">
    <source>
        <dbReference type="SAM" id="MobiDB-lite"/>
    </source>
</evidence>
<organism evidence="3 4">
    <name type="scientific">Symbiodinium necroappetens</name>
    <dbReference type="NCBI Taxonomy" id="1628268"/>
    <lineage>
        <taxon>Eukaryota</taxon>
        <taxon>Sar</taxon>
        <taxon>Alveolata</taxon>
        <taxon>Dinophyceae</taxon>
        <taxon>Suessiales</taxon>
        <taxon>Symbiodiniaceae</taxon>
        <taxon>Symbiodinium</taxon>
    </lineage>
</organism>
<name>A0A812LZR3_9DINO</name>
<evidence type="ECO:0000313" key="4">
    <source>
        <dbReference type="Proteomes" id="UP000601435"/>
    </source>
</evidence>
<gene>
    <name evidence="3" type="ORF">SNEC2469_LOCUS5541</name>
</gene>
<proteinExistence type="predicted"/>
<evidence type="ECO:0000256" key="1">
    <source>
        <dbReference type="SAM" id="Coils"/>
    </source>
</evidence>
<keyword evidence="1" id="KW-0175">Coiled coil</keyword>
<dbReference type="AlphaFoldDB" id="A0A812LZR3"/>
<feature type="region of interest" description="Disordered" evidence="2">
    <location>
        <begin position="1"/>
        <end position="24"/>
    </location>
</feature>
<dbReference type="OrthoDB" id="448894at2759"/>
<evidence type="ECO:0000313" key="3">
    <source>
        <dbReference type="EMBL" id="CAE7255279.1"/>
    </source>
</evidence>
<keyword evidence="4" id="KW-1185">Reference proteome</keyword>
<feature type="coiled-coil region" evidence="1">
    <location>
        <begin position="29"/>
        <end position="118"/>
    </location>
</feature>
<protein>
    <submittedName>
        <fullName evidence="3">Uncharacterized protein</fullName>
    </submittedName>
</protein>
<feature type="non-terminal residue" evidence="3">
    <location>
        <position position="172"/>
    </location>
</feature>
<reference evidence="3" key="1">
    <citation type="submission" date="2021-02" db="EMBL/GenBank/DDBJ databases">
        <authorList>
            <person name="Dougan E. K."/>
            <person name="Rhodes N."/>
            <person name="Thang M."/>
            <person name="Chan C."/>
        </authorList>
    </citation>
    <scope>NUCLEOTIDE SEQUENCE</scope>
</reference>
<sequence length="172" mass="18819">ALQQRDPTAHPEVQAGKSDGTSLDHSIEVEQLKARAFQAEERLEALQKDIASSEELEPLRARAAQAETQLQAATLESQAKQAELEAWQQKHAASSAEVVQLRTRLSEVEEELKALQHSAAAPVQHAEDAQAAKALRDVRMHAEQQLAWILQRMGVTHQAAELQKVGATAPCV</sequence>
<accession>A0A812LZR3</accession>
<dbReference type="Proteomes" id="UP000601435">
    <property type="component" value="Unassembled WGS sequence"/>
</dbReference>